<dbReference type="InterPro" id="IPR018114">
    <property type="entry name" value="TRYPSIN_HIS"/>
</dbReference>
<reference evidence="7" key="1">
    <citation type="journal article" date="2020" name="PLoS Negl. Trop. Dis.">
        <title>High-quality nuclear genome for Sarcoptes scabiei-A critical resource for a neglected parasite.</title>
        <authorList>
            <person name="Korhonen P.K."/>
            <person name="Gasser R.B."/>
            <person name="Ma G."/>
            <person name="Wang T."/>
            <person name="Stroehlein A.J."/>
            <person name="Young N.D."/>
            <person name="Ang C.S."/>
            <person name="Fernando D.D."/>
            <person name="Lu H.C."/>
            <person name="Taylor S."/>
            <person name="Reynolds S.L."/>
            <person name="Mofiz E."/>
            <person name="Najaraj S.H."/>
            <person name="Gowda H."/>
            <person name="Madugundu A."/>
            <person name="Renuse S."/>
            <person name="Holt D."/>
            <person name="Pandey A."/>
            <person name="Papenfuss A.T."/>
            <person name="Fischer K."/>
        </authorList>
    </citation>
    <scope>NUCLEOTIDE SEQUENCE [LARGE SCALE GENOMIC DNA]</scope>
</reference>
<dbReference type="EMBL" id="WVUK01000009">
    <property type="protein sequence ID" value="KAF7496396.1"/>
    <property type="molecule type" value="Genomic_DNA"/>
</dbReference>
<dbReference type="SUPFAM" id="SSF50494">
    <property type="entry name" value="Trypsin-like serine proteases"/>
    <property type="match status" value="2"/>
</dbReference>
<feature type="domain" description="Peptidase S1" evidence="4">
    <location>
        <begin position="450"/>
        <end position="704"/>
    </location>
</feature>
<feature type="transmembrane region" description="Helical" evidence="3">
    <location>
        <begin position="354"/>
        <end position="375"/>
    </location>
</feature>
<dbReference type="InterPro" id="IPR001314">
    <property type="entry name" value="Peptidase_S1A"/>
</dbReference>
<reference evidence="6" key="3">
    <citation type="submission" date="2022-06" db="UniProtKB">
        <authorList>
            <consortium name="EnsemblMetazoa"/>
        </authorList>
    </citation>
    <scope>IDENTIFICATION</scope>
</reference>
<dbReference type="PROSITE" id="PS00134">
    <property type="entry name" value="TRYPSIN_HIS"/>
    <property type="match status" value="1"/>
</dbReference>
<dbReference type="GO" id="GO:0004252">
    <property type="term" value="F:serine-type endopeptidase activity"/>
    <property type="evidence" value="ECO:0007669"/>
    <property type="project" value="InterPro"/>
</dbReference>
<evidence type="ECO:0000256" key="3">
    <source>
        <dbReference type="SAM" id="Phobius"/>
    </source>
</evidence>
<dbReference type="Gene3D" id="2.40.10.10">
    <property type="entry name" value="Trypsin-like serine proteases"/>
    <property type="match status" value="2"/>
</dbReference>
<dbReference type="PANTHER" id="PTHR24256">
    <property type="entry name" value="TRYPTASE-RELATED"/>
    <property type="match status" value="1"/>
</dbReference>
<evidence type="ECO:0000259" key="4">
    <source>
        <dbReference type="PROSITE" id="PS50240"/>
    </source>
</evidence>
<evidence type="ECO:0000313" key="5">
    <source>
        <dbReference type="EMBL" id="KAF7496396.1"/>
    </source>
</evidence>
<evidence type="ECO:0000256" key="1">
    <source>
        <dbReference type="ARBA" id="ARBA00023157"/>
    </source>
</evidence>
<proteinExistence type="inferred from homology"/>
<evidence type="ECO:0000313" key="7">
    <source>
        <dbReference type="Proteomes" id="UP000070412"/>
    </source>
</evidence>
<dbReference type="AlphaFoldDB" id="A0A834VGX4"/>
<comment type="similarity">
    <text evidence="2">Belongs to the peptidase S1 family. CLIP subfamily.</text>
</comment>
<keyword evidence="3" id="KW-1133">Transmembrane helix</keyword>
<gene>
    <name evidence="5" type="ORF">SSS_8998</name>
</gene>
<dbReference type="InterPro" id="IPR009003">
    <property type="entry name" value="Peptidase_S1_PA"/>
</dbReference>
<dbReference type="Proteomes" id="UP000070412">
    <property type="component" value="Unassembled WGS sequence"/>
</dbReference>
<name>A0A834VGX4_SARSC</name>
<dbReference type="InterPro" id="IPR051487">
    <property type="entry name" value="Ser/Thr_Proteases_Immune/Dev"/>
</dbReference>
<keyword evidence="3" id="KW-0472">Membrane</keyword>
<dbReference type="OrthoDB" id="6503465at2759"/>
<keyword evidence="3" id="KW-0812">Transmembrane</keyword>
<feature type="transmembrane region" description="Helical" evidence="3">
    <location>
        <begin position="387"/>
        <end position="407"/>
    </location>
</feature>
<feature type="domain" description="Peptidase S1" evidence="4">
    <location>
        <begin position="773"/>
        <end position="1050"/>
    </location>
</feature>
<organism evidence="5">
    <name type="scientific">Sarcoptes scabiei</name>
    <name type="common">Itch mite</name>
    <name type="synonym">Acarus scabiei</name>
    <dbReference type="NCBI Taxonomy" id="52283"/>
    <lineage>
        <taxon>Eukaryota</taxon>
        <taxon>Metazoa</taxon>
        <taxon>Ecdysozoa</taxon>
        <taxon>Arthropoda</taxon>
        <taxon>Chelicerata</taxon>
        <taxon>Arachnida</taxon>
        <taxon>Acari</taxon>
        <taxon>Acariformes</taxon>
        <taxon>Sarcoptiformes</taxon>
        <taxon>Astigmata</taxon>
        <taxon>Psoroptidia</taxon>
        <taxon>Sarcoptoidea</taxon>
        <taxon>Sarcoptidae</taxon>
        <taxon>Sarcoptinae</taxon>
        <taxon>Sarcoptes</taxon>
    </lineage>
</organism>
<keyword evidence="1" id="KW-1015">Disulfide bond</keyword>
<accession>A0A834VGX4</accession>
<dbReference type="PRINTS" id="PR00722">
    <property type="entry name" value="CHYMOTRYPSIN"/>
</dbReference>
<dbReference type="Pfam" id="PF00089">
    <property type="entry name" value="Trypsin"/>
    <property type="match status" value="2"/>
</dbReference>
<dbReference type="PROSITE" id="PS50240">
    <property type="entry name" value="TRYPSIN_DOM"/>
    <property type="match status" value="2"/>
</dbReference>
<keyword evidence="7" id="KW-1185">Reference proteome</keyword>
<dbReference type="SMART" id="SM00020">
    <property type="entry name" value="Tryp_SPc"/>
    <property type="match status" value="2"/>
</dbReference>
<evidence type="ECO:0000313" key="6">
    <source>
        <dbReference type="EnsemblMetazoa" id="KAF7496396.1"/>
    </source>
</evidence>
<evidence type="ECO:0000256" key="2">
    <source>
        <dbReference type="ARBA" id="ARBA00024195"/>
    </source>
</evidence>
<dbReference type="InterPro" id="IPR001254">
    <property type="entry name" value="Trypsin_dom"/>
</dbReference>
<protein>
    <submittedName>
        <fullName evidence="5">Plasma kallikrein</fullName>
    </submittedName>
</protein>
<dbReference type="GO" id="GO:0006508">
    <property type="term" value="P:proteolysis"/>
    <property type="evidence" value="ECO:0007669"/>
    <property type="project" value="InterPro"/>
</dbReference>
<reference evidence="5" key="2">
    <citation type="submission" date="2020-01" db="EMBL/GenBank/DDBJ databases">
        <authorList>
            <person name="Korhonen P.K.K."/>
            <person name="Guangxu M.G."/>
            <person name="Wang T.W."/>
            <person name="Stroehlein A.J.S."/>
            <person name="Young N.D."/>
            <person name="Ang C.-S.A."/>
            <person name="Fernando D.W.F."/>
            <person name="Lu H.L."/>
            <person name="Taylor S.T."/>
            <person name="Ehtesham M.E.M."/>
            <person name="Najaraj S.H.N."/>
            <person name="Harsha G.H.G."/>
            <person name="Madugundu A.M."/>
            <person name="Renuse S.R."/>
            <person name="Holt D.H."/>
            <person name="Pandey A.P."/>
            <person name="Papenfuss A.P."/>
            <person name="Gasser R.B.G."/>
            <person name="Fischer K.F."/>
        </authorList>
    </citation>
    <scope>NUCLEOTIDE SEQUENCE</scope>
    <source>
        <strain evidence="5">SSS_KF_BRIS2020</strain>
    </source>
</reference>
<sequence>MFLYSLAIVFYLKSFRCDSFDSDQSFLEIKQSNPNELSLFVGANLNRRYIFAIQNESIGHLDDGRFRSNLDLDLRTTNFSLSRAQIKIDSSINGTVKEILLSGSIWDRLQIEYNLFESPLISMKIEIEHLPTSIDHIKRYLAEIHLELLETKIEIDYKLNLTVRTDIDWLRIDFNKCPWIELNHSIETTPIDFLHFNSFIRHDCDRDSSNLEIEIESKSNLWQWTNLSLRQIFLLAPIGSESMRIKSPLFDGSVQGWWNNLAYWKTFKLAMGSNEYELIYSTRRHIVGHSWSLTFNQIDLDKNPSIISRNLMKLIQFSSDLIYRFFLNPSLRLIRCLETITNRSLSKLIDTSNIVALLSASLTLLILFVLIVSIIECYKTITTETFMSLLTIYLALLWNIIYGRKYWHEMTEEDEKRLGLRPSRPSSSSSSSSLFDINNDAISLDQKQHIFGGYSPAFGTWKFIVHVFLRSGEELSGCTGSLINHDTVLTAAHCLIDHKPEDVVLVFGNFDPELIEHRRKYFRNASELIIHENFTAADDDIRNDISYDYKKRRSYDIGLIKFDEKIETDVFVDTIDLADSVEDMSKLNCFAIGYGQRYDVLEPVQYTPGLDELREVRLPWLEPEICARLFYEYQYPQQLCFGYKQSWHDCRPPKQVGRGDSGGPLVCRPEAPMESCFIFKFLLYGVITSARQMYTNEWSDVAITTTSTIFSLSIPKSETGIRLKSSNDHDDTIEYYDRKATLYEEYDDDPFNLNLNGLRTGDAEEDFLIEKKIFGGYRSRINEWNFMAAIFTLSNELDSHTFKRKANLVCSAVIYDEDHLITAASCVTDEAYENLYVLLGSHSVFFYSQFPKDIRSISKISVHPSYKNLSFGELVKSYTSGDIAIISLNESIEFRDDINSVPITRLDPISYPVSMDEYDFDNCFALGYGMVHRFEEDSEDLHEVYLPLLNYNECRIAKLNFDPYYELCAGHRRSWHDCQDPKTVANSDRGGALVCLRSRTLDVQCIARQFLFTGLIVGGYSMSSDKYSEFHFASLLNIKAYKPWILQTIKTLEATRAPHDELL</sequence>
<dbReference type="InterPro" id="IPR043504">
    <property type="entry name" value="Peptidase_S1_PA_chymotrypsin"/>
</dbReference>
<dbReference type="EnsemblMetazoa" id="SSS_8998s_mrna">
    <property type="protein sequence ID" value="KAF7496396.1"/>
    <property type="gene ID" value="SSS_8998"/>
</dbReference>